<gene>
    <name evidence="2" type="ORF">BDP27DRAFT_492879</name>
</gene>
<dbReference type="Proteomes" id="UP000772434">
    <property type="component" value="Unassembled WGS sequence"/>
</dbReference>
<sequence length="96" mass="10915">MSLNLSQHGRYLLCMRGIVLFLGLVTLTDIPPFPLLSVMVCPSLLMGSMLSHRYLTFQNTSSRLLLLIPRVRIIKGKFFPMCSIQEKLRSSQFSVL</sequence>
<name>A0A9P5U935_9AGAR</name>
<feature type="transmembrane region" description="Helical" evidence="1">
    <location>
        <begin position="12"/>
        <end position="30"/>
    </location>
</feature>
<protein>
    <submittedName>
        <fullName evidence="2">Uncharacterized protein</fullName>
    </submittedName>
</protein>
<keyword evidence="1" id="KW-1133">Transmembrane helix</keyword>
<reference evidence="2" key="1">
    <citation type="submission" date="2020-11" db="EMBL/GenBank/DDBJ databases">
        <authorList>
            <consortium name="DOE Joint Genome Institute"/>
            <person name="Ahrendt S."/>
            <person name="Riley R."/>
            <person name="Andreopoulos W."/>
            <person name="Labutti K."/>
            <person name="Pangilinan J."/>
            <person name="Ruiz-Duenas F.J."/>
            <person name="Barrasa J.M."/>
            <person name="Sanchez-Garcia M."/>
            <person name="Camarero S."/>
            <person name="Miyauchi S."/>
            <person name="Serrano A."/>
            <person name="Linde D."/>
            <person name="Babiker R."/>
            <person name="Drula E."/>
            <person name="Ayuso-Fernandez I."/>
            <person name="Pacheco R."/>
            <person name="Padilla G."/>
            <person name="Ferreira P."/>
            <person name="Barriuso J."/>
            <person name="Kellner H."/>
            <person name="Castanera R."/>
            <person name="Alfaro M."/>
            <person name="Ramirez L."/>
            <person name="Pisabarro A.G."/>
            <person name="Kuo A."/>
            <person name="Tritt A."/>
            <person name="Lipzen A."/>
            <person name="He G."/>
            <person name="Yan M."/>
            <person name="Ng V."/>
            <person name="Cullen D."/>
            <person name="Martin F."/>
            <person name="Rosso M.-N."/>
            <person name="Henrissat B."/>
            <person name="Hibbett D."/>
            <person name="Martinez A.T."/>
            <person name="Grigoriev I.V."/>
        </authorList>
    </citation>
    <scope>NUCLEOTIDE SEQUENCE</scope>
    <source>
        <strain evidence="2">AH 40177</strain>
    </source>
</reference>
<accession>A0A9P5U935</accession>
<keyword evidence="1" id="KW-0812">Transmembrane</keyword>
<comment type="caution">
    <text evidence="2">The sequence shown here is derived from an EMBL/GenBank/DDBJ whole genome shotgun (WGS) entry which is preliminary data.</text>
</comment>
<proteinExistence type="predicted"/>
<organism evidence="2 3">
    <name type="scientific">Rhodocollybia butyracea</name>
    <dbReference type="NCBI Taxonomy" id="206335"/>
    <lineage>
        <taxon>Eukaryota</taxon>
        <taxon>Fungi</taxon>
        <taxon>Dikarya</taxon>
        <taxon>Basidiomycota</taxon>
        <taxon>Agaricomycotina</taxon>
        <taxon>Agaricomycetes</taxon>
        <taxon>Agaricomycetidae</taxon>
        <taxon>Agaricales</taxon>
        <taxon>Marasmiineae</taxon>
        <taxon>Omphalotaceae</taxon>
        <taxon>Rhodocollybia</taxon>
    </lineage>
</organism>
<dbReference type="AlphaFoldDB" id="A0A9P5U935"/>
<evidence type="ECO:0000256" key="1">
    <source>
        <dbReference type="SAM" id="Phobius"/>
    </source>
</evidence>
<evidence type="ECO:0000313" key="2">
    <source>
        <dbReference type="EMBL" id="KAF9071625.1"/>
    </source>
</evidence>
<feature type="transmembrane region" description="Helical" evidence="1">
    <location>
        <begin position="36"/>
        <end position="55"/>
    </location>
</feature>
<dbReference type="EMBL" id="JADNRY010000030">
    <property type="protein sequence ID" value="KAF9071625.1"/>
    <property type="molecule type" value="Genomic_DNA"/>
</dbReference>
<keyword evidence="3" id="KW-1185">Reference proteome</keyword>
<evidence type="ECO:0000313" key="3">
    <source>
        <dbReference type="Proteomes" id="UP000772434"/>
    </source>
</evidence>
<keyword evidence="1" id="KW-0472">Membrane</keyword>